<evidence type="ECO:0008006" key="2">
    <source>
        <dbReference type="Google" id="ProtNLM"/>
    </source>
</evidence>
<proteinExistence type="predicted"/>
<dbReference type="Gene3D" id="2.40.10.10">
    <property type="entry name" value="Trypsin-like serine proteases"/>
    <property type="match status" value="2"/>
</dbReference>
<dbReference type="PANTHER" id="PTHR45980">
    <property type="match status" value="1"/>
</dbReference>
<dbReference type="AlphaFoldDB" id="A0A6C0H8L5"/>
<protein>
    <recommendedName>
        <fullName evidence="2">Protease Do-like PDZ domain-containing protein</fullName>
    </recommendedName>
</protein>
<name>A0A6C0H8L5_9ZZZZ</name>
<dbReference type="PRINTS" id="PR00834">
    <property type="entry name" value="PROTEASES2C"/>
</dbReference>
<dbReference type="GO" id="GO:0006508">
    <property type="term" value="P:proteolysis"/>
    <property type="evidence" value="ECO:0007669"/>
    <property type="project" value="InterPro"/>
</dbReference>
<dbReference type="SUPFAM" id="SSF50494">
    <property type="entry name" value="Trypsin-like serine proteases"/>
    <property type="match status" value="1"/>
</dbReference>
<dbReference type="InterPro" id="IPR043504">
    <property type="entry name" value="Peptidase_S1_PA_chymotrypsin"/>
</dbReference>
<dbReference type="InterPro" id="IPR009003">
    <property type="entry name" value="Peptidase_S1_PA"/>
</dbReference>
<dbReference type="PANTHER" id="PTHR45980:SF9">
    <property type="entry name" value="PROTEASE DO-LIKE 10, MITOCHONDRIAL-RELATED"/>
    <property type="match status" value="1"/>
</dbReference>
<dbReference type="EMBL" id="MN739896">
    <property type="protein sequence ID" value="QHT76455.1"/>
    <property type="molecule type" value="Genomic_DNA"/>
</dbReference>
<sequence>MNFNFSNFIVKINVKKNNINFNSPLNLNNIETISGTGFFIYKNLIMTCYHVIKYSVYIEIVFQTINTYIAKIKYIFPDDDIAILEINNEETVNHQIMDFKILKIQPKASKYNVVYTVGFPLNNITIVINKGIISGFQNSYIQTDATLNPGNSGGPLVYFDKKYDKYKIIGVNVSKLVDAENTNFVVPSYRFLILLDKIFYYKFTNIIYKKPLLLFDYQKLKQLKNRKIIFKNYPELIKKKIGIMITQLNCNYYLNKYFKITDILLSINNNYIDYTGFIKCNFFPEKISIAQLGYWFTENDIFTFELLTYNNSTYIYKKVNLQLEIINRNLMDYYYLPQYPEYYINKNNLIFSIITKQHYDDITNLDLYFKQKINIISRYTNQQDLFTVYLVNLDNNIYKNDKLSDDFNEYPIGDIIVEINDQKFNNYTEYINIMKNDIYKIKTINNQIFYL</sequence>
<reference evidence="1" key="1">
    <citation type="journal article" date="2020" name="Nature">
        <title>Giant virus diversity and host interactions through global metagenomics.</title>
        <authorList>
            <person name="Schulz F."/>
            <person name="Roux S."/>
            <person name="Paez-Espino D."/>
            <person name="Jungbluth S."/>
            <person name="Walsh D.A."/>
            <person name="Denef V.J."/>
            <person name="McMahon K.D."/>
            <person name="Konstantinidis K.T."/>
            <person name="Eloe-Fadrosh E.A."/>
            <person name="Kyrpides N.C."/>
            <person name="Woyke T."/>
        </authorList>
    </citation>
    <scope>NUCLEOTIDE SEQUENCE</scope>
    <source>
        <strain evidence="1">GVMAG-M-3300023179-82</strain>
    </source>
</reference>
<dbReference type="InterPro" id="IPR001940">
    <property type="entry name" value="Peptidase_S1C"/>
</dbReference>
<evidence type="ECO:0000313" key="1">
    <source>
        <dbReference type="EMBL" id="QHT76455.1"/>
    </source>
</evidence>
<dbReference type="GO" id="GO:0004252">
    <property type="term" value="F:serine-type endopeptidase activity"/>
    <property type="evidence" value="ECO:0007669"/>
    <property type="project" value="InterPro"/>
</dbReference>
<dbReference type="Pfam" id="PF13365">
    <property type="entry name" value="Trypsin_2"/>
    <property type="match status" value="1"/>
</dbReference>
<organism evidence="1">
    <name type="scientific">viral metagenome</name>
    <dbReference type="NCBI Taxonomy" id="1070528"/>
    <lineage>
        <taxon>unclassified sequences</taxon>
        <taxon>metagenomes</taxon>
        <taxon>organismal metagenomes</taxon>
    </lineage>
</organism>
<accession>A0A6C0H8L5</accession>